<dbReference type="InterPro" id="IPR000700">
    <property type="entry name" value="PAS-assoc_C"/>
</dbReference>
<gene>
    <name evidence="6" type="ORF">H8700_02605</name>
</gene>
<feature type="domain" description="PAC" evidence="4">
    <location>
        <begin position="283"/>
        <end position="336"/>
    </location>
</feature>
<name>A0ABR7MS18_9FIRM</name>
<feature type="domain" description="GGDEF" evidence="5">
    <location>
        <begin position="366"/>
        <end position="496"/>
    </location>
</feature>
<comment type="caution">
    <text evidence="6">The sequence shown here is derived from an EMBL/GenBank/DDBJ whole genome shotgun (WGS) entry which is preliminary data.</text>
</comment>
<evidence type="ECO:0000259" key="5">
    <source>
        <dbReference type="PROSITE" id="PS50887"/>
    </source>
</evidence>
<evidence type="ECO:0000313" key="7">
    <source>
        <dbReference type="Proteomes" id="UP000637513"/>
    </source>
</evidence>
<dbReference type="PROSITE" id="PS50887">
    <property type="entry name" value="GGDEF"/>
    <property type="match status" value="1"/>
</dbReference>
<dbReference type="InterPro" id="IPR029787">
    <property type="entry name" value="Nucleotide_cyclase"/>
</dbReference>
<evidence type="ECO:0000256" key="1">
    <source>
        <dbReference type="ARBA" id="ARBA00000085"/>
    </source>
</evidence>
<dbReference type="Gene3D" id="3.30.70.270">
    <property type="match status" value="1"/>
</dbReference>
<dbReference type="SMART" id="SM00388">
    <property type="entry name" value="HisKA"/>
    <property type="match status" value="1"/>
</dbReference>
<dbReference type="CDD" id="cd00082">
    <property type="entry name" value="HisKA"/>
    <property type="match status" value="1"/>
</dbReference>
<dbReference type="RefSeq" id="WP_249302853.1">
    <property type="nucleotide sequence ID" value="NZ_JACRSW010000009.1"/>
</dbReference>
<dbReference type="Proteomes" id="UP000637513">
    <property type="component" value="Unassembled WGS sequence"/>
</dbReference>
<dbReference type="InterPro" id="IPR043128">
    <property type="entry name" value="Rev_trsase/Diguanyl_cyclase"/>
</dbReference>
<feature type="transmembrane region" description="Helical" evidence="3">
    <location>
        <begin position="56"/>
        <end position="74"/>
    </location>
</feature>
<dbReference type="Pfam" id="PF00512">
    <property type="entry name" value="HisKA"/>
    <property type="match status" value="1"/>
</dbReference>
<proteinExistence type="predicted"/>
<dbReference type="SMART" id="SM00267">
    <property type="entry name" value="GGDEF"/>
    <property type="match status" value="1"/>
</dbReference>
<feature type="transmembrane region" description="Helical" evidence="3">
    <location>
        <begin position="164"/>
        <end position="185"/>
    </location>
</feature>
<dbReference type="InterPro" id="IPR003661">
    <property type="entry name" value="HisK_dim/P_dom"/>
</dbReference>
<dbReference type="PROSITE" id="PS50113">
    <property type="entry name" value="PAC"/>
    <property type="match status" value="1"/>
</dbReference>
<evidence type="ECO:0000313" key="6">
    <source>
        <dbReference type="EMBL" id="MBC8556602.1"/>
    </source>
</evidence>
<evidence type="ECO:0000256" key="2">
    <source>
        <dbReference type="ARBA" id="ARBA00012438"/>
    </source>
</evidence>
<dbReference type="Gene3D" id="1.10.287.130">
    <property type="match status" value="1"/>
</dbReference>
<keyword evidence="3" id="KW-1133">Transmembrane helix</keyword>
<keyword evidence="3" id="KW-0472">Membrane</keyword>
<keyword evidence="7" id="KW-1185">Reference proteome</keyword>
<keyword evidence="3" id="KW-0812">Transmembrane</keyword>
<reference evidence="6 7" key="1">
    <citation type="submission" date="2020-08" db="EMBL/GenBank/DDBJ databases">
        <title>Genome public.</title>
        <authorList>
            <person name="Liu C."/>
            <person name="Sun Q."/>
        </authorList>
    </citation>
    <scope>NUCLEOTIDE SEQUENCE [LARGE SCALE GENOMIC DNA]</scope>
    <source>
        <strain evidence="6 7">BX3</strain>
    </source>
</reference>
<dbReference type="InterPro" id="IPR000160">
    <property type="entry name" value="GGDEF_dom"/>
</dbReference>
<dbReference type="SUPFAM" id="SSF55073">
    <property type="entry name" value="Nucleotide cyclase"/>
    <property type="match status" value="1"/>
</dbReference>
<feature type="transmembrane region" description="Helical" evidence="3">
    <location>
        <begin position="126"/>
        <end position="144"/>
    </location>
</feature>
<evidence type="ECO:0000256" key="3">
    <source>
        <dbReference type="SAM" id="Phobius"/>
    </source>
</evidence>
<evidence type="ECO:0000259" key="4">
    <source>
        <dbReference type="PROSITE" id="PS50113"/>
    </source>
</evidence>
<feature type="transmembrane region" description="Helical" evidence="3">
    <location>
        <begin position="30"/>
        <end position="50"/>
    </location>
</feature>
<comment type="catalytic activity">
    <reaction evidence="1">
        <text>ATP + protein L-histidine = ADP + protein N-phospho-L-histidine.</text>
        <dbReference type="EC" id="2.7.13.3"/>
    </reaction>
</comment>
<dbReference type="Pfam" id="PF00990">
    <property type="entry name" value="GGDEF"/>
    <property type="match status" value="1"/>
</dbReference>
<accession>A0ABR7MS18</accession>
<dbReference type="PANTHER" id="PTHR44757:SF2">
    <property type="entry name" value="BIOFILM ARCHITECTURE MAINTENANCE PROTEIN MBAA"/>
    <property type="match status" value="1"/>
</dbReference>
<dbReference type="InterPro" id="IPR036097">
    <property type="entry name" value="HisK_dim/P_sf"/>
</dbReference>
<dbReference type="SUPFAM" id="SSF47384">
    <property type="entry name" value="Homodimeric domain of signal transducing histidine kinase"/>
    <property type="match status" value="1"/>
</dbReference>
<dbReference type="InterPro" id="IPR052155">
    <property type="entry name" value="Biofilm_reg_signaling"/>
</dbReference>
<dbReference type="PANTHER" id="PTHR44757">
    <property type="entry name" value="DIGUANYLATE CYCLASE DGCP"/>
    <property type="match status" value="1"/>
</dbReference>
<dbReference type="EMBL" id="JACRSW010000009">
    <property type="protein sequence ID" value="MBC8556602.1"/>
    <property type="molecule type" value="Genomic_DNA"/>
</dbReference>
<feature type="transmembrane region" description="Helical" evidence="3">
    <location>
        <begin position="86"/>
        <end position="114"/>
    </location>
</feature>
<sequence length="755" mass="88294">MNHFKQRSVQSEESFFSNNEKEVTQMICRIMSYAFCIYPVMLLLNVINLFKFSNRVIFLIFVVGIFCTLSPLLLSRFVKNQTFMKYYTLLCIITVVSVLGTEYYVGIYITYIIAPIASCLYFDKKFTARILSISYVAFLISYFFRSFQIRDHLYPTETIWPTYIPLAAGFTIEFFVSLLFLYRLADRIHNYLVDQNRLINDMARSEMKTQLAIEATKDILFEYDVTKDTYSSNGTICDWTRKDVYLEHFKEYVRAKNWRTEDFPDTLMEFVHMPVENGDRFQKEIDISFMENGREYISWAFFEVLIIRDETGKSDTIVGKLRDITEQKIEELQAEEAKKYDALSGMYNYSSLRKVVQGMEVMYKNKTHQIMIVHIRNYDNIAECYGEVYRDFVLINVADAIKETAEGKEAYTCRLSKDAFAIYIPDCDLVDARSMRQELNDRLKEIYVGEKEENQLVYDFGYYLGSEEMDEMFKYAAQYVSQDKETESSFLNELEDSLQSENIFVVQDVKYNEVSEAHKAETAENFINNLSLQIACVKDRRSAIQMTLAHVGRFFGLSGVRIYEMEKSQKPILPAFEWMTDKKVEKAYKESMLSYQVRSFFAENFEKSRIVDNTSGAFQDFFRQFGKTPLLLEQYSSLICPVLDEGQCCAIIIYDVAKDAGEWDDTFKEYMIDVSKLIGNNLLVYWTEMENCSRDAALADISHEIRTSMNTIVGMTETARAEYENKDQWMQCLKSIDKSVDHLVEVLKKLSDQTE</sequence>
<dbReference type="EC" id="2.7.13.3" evidence="2"/>
<organism evidence="6 7">
    <name type="scientific">Jutongia hominis</name>
    <dbReference type="NCBI Taxonomy" id="2763664"/>
    <lineage>
        <taxon>Bacteria</taxon>
        <taxon>Bacillati</taxon>
        <taxon>Bacillota</taxon>
        <taxon>Clostridia</taxon>
        <taxon>Lachnospirales</taxon>
        <taxon>Lachnospiraceae</taxon>
        <taxon>Jutongia</taxon>
    </lineage>
</organism>
<protein>
    <recommendedName>
        <fullName evidence="2">histidine kinase</fullName>
        <ecNumber evidence="2">2.7.13.3</ecNumber>
    </recommendedName>
</protein>